<dbReference type="Pfam" id="PF05236">
    <property type="entry name" value="TAF4"/>
    <property type="match status" value="1"/>
</dbReference>
<feature type="domain" description="RST" evidence="8">
    <location>
        <begin position="177"/>
        <end position="248"/>
    </location>
</feature>
<name>A0ABD1AMR9_CARAN</name>
<feature type="region of interest" description="Disordered" evidence="7">
    <location>
        <begin position="252"/>
        <end position="332"/>
    </location>
</feature>
<evidence type="ECO:0000259" key="8">
    <source>
        <dbReference type="PROSITE" id="PS51879"/>
    </source>
</evidence>
<dbReference type="InterPro" id="IPR009072">
    <property type="entry name" value="Histone-fold"/>
</dbReference>
<evidence type="ECO:0000256" key="2">
    <source>
        <dbReference type="ARBA" id="ARBA00006178"/>
    </source>
</evidence>
<gene>
    <name evidence="9" type="ORF">V5N11_015509</name>
</gene>
<evidence type="ECO:0000256" key="7">
    <source>
        <dbReference type="SAM" id="MobiDB-lite"/>
    </source>
</evidence>
<dbReference type="Proteomes" id="UP001558713">
    <property type="component" value="Unassembled WGS sequence"/>
</dbReference>
<keyword evidence="5" id="KW-0539">Nucleus</keyword>
<evidence type="ECO:0000256" key="5">
    <source>
        <dbReference type="ARBA" id="ARBA00023242"/>
    </source>
</evidence>
<dbReference type="GO" id="GO:0006366">
    <property type="term" value="P:transcription by RNA polymerase II"/>
    <property type="evidence" value="ECO:0007669"/>
    <property type="project" value="UniProtKB-ARBA"/>
</dbReference>
<comment type="similarity">
    <text evidence="2">Belongs to the TAF4 family.</text>
</comment>
<dbReference type="InterPro" id="IPR007900">
    <property type="entry name" value="TAF4_C"/>
</dbReference>
<feature type="compositionally biased region" description="Polar residues" evidence="7">
    <location>
        <begin position="408"/>
        <end position="434"/>
    </location>
</feature>
<feature type="compositionally biased region" description="Basic and acidic residues" evidence="7">
    <location>
        <begin position="92"/>
        <end position="105"/>
    </location>
</feature>
<dbReference type="Pfam" id="PF12174">
    <property type="entry name" value="RST"/>
    <property type="match status" value="1"/>
</dbReference>
<evidence type="ECO:0000256" key="1">
    <source>
        <dbReference type="ARBA" id="ARBA00004123"/>
    </source>
</evidence>
<feature type="compositionally biased region" description="Low complexity" evidence="7">
    <location>
        <begin position="394"/>
        <end position="407"/>
    </location>
</feature>
<accession>A0ABD1AMR9</accession>
<feature type="compositionally biased region" description="Basic and acidic residues" evidence="7">
    <location>
        <begin position="656"/>
        <end position="671"/>
    </location>
</feature>
<dbReference type="GO" id="GO:0005634">
    <property type="term" value="C:nucleus"/>
    <property type="evidence" value="ECO:0007669"/>
    <property type="project" value="UniProtKB-SubCell"/>
</dbReference>
<comment type="function">
    <text evidence="6">TAFs are components of the transcription factor IID (TFIID) complex that is essential for mediating regulation of RNA polymerase transcription.</text>
</comment>
<dbReference type="InterPro" id="IPR022003">
    <property type="entry name" value="RST"/>
</dbReference>
<feature type="region of interest" description="Disordered" evidence="7">
    <location>
        <begin position="39"/>
        <end position="58"/>
    </location>
</feature>
<sequence>MDPSIFKLLEEDEDESMHSGADVDAFQAALNRDIEGSMTTSLPLVTNPGNNHSPNQQFAAWKNGDANINVQTQHSLESTQMKEQQGSALENQHQHDLKRANESHLQHNQPQDLHRPGQLWENPSQAPQTTGLQISEKNPTGNESERSHNQESESQYSKLQKISSQQARGVEQSVNPMNRNPKQVPFAALLPTLMAQLDKDRALQLRTLYARLKKNEIPKEGFTRHMKDIVGDQMLRLAVSKLQQMNYNQGKTGVQASPAEINNQKSQSDPRAVHLNQLPPSTSGNLGSSVPVQGLTKHPQHQMQHQPSSFPMYTSSASFHSYPAPNTNASGPSLRPHLHDSHMRHVAHNQTMGSSGLGGPPQSTTNMMTMPKFERPTSINDPNRVQSGATPHFQNSSSLPLNSAPSQGSSVSHVKQESVEQSFEQNNAASVTSNEDLEKEPSRMVLSTPNNMAHASSASPSITTQLDASTAMNARGPLGISQGVNARMPPKKPSVGQKKPLETLGSSPPPPSKKQKVAGNSMDQSIEQLNDVTAVSGVNLREEEEQLFSVGKEDGRVSEASRRVAHEEEERLILQKSPLQKKLAEIMAKFGLKNISNDVERCLSLCVEERMRGLLSHIIRLSKQRVDVEKSRHRTFITSDIRLQINEMNQKVKEEWEKKQAEAEKLKKPTESEEGDGGVDSEKEKDDSRSKGVKVNKEDDDKMRTTAANVAARAAVGGDDTFLKWQLMAEARQKSVSEAGKDGNQKSTSGGGKNSKDRQDGGRRFSGTGGRRLGKNQGSSLQPKVVRTISVKDVVAVLEREPQMSKSTLMYRLIQ</sequence>
<evidence type="ECO:0000313" key="9">
    <source>
        <dbReference type="EMBL" id="KAL1207889.1"/>
    </source>
</evidence>
<dbReference type="PANTHER" id="PTHR15138:SF14">
    <property type="entry name" value="TRANSCRIPTION INITIATION FACTOR TFIID SUBUNIT 4"/>
    <property type="match status" value="1"/>
</dbReference>
<protein>
    <submittedName>
        <fullName evidence="9">Transcription initiation factor TFIID subunit 4b</fullName>
    </submittedName>
</protein>
<feature type="region of interest" description="Disordered" evidence="7">
    <location>
        <begin position="656"/>
        <end position="701"/>
    </location>
</feature>
<evidence type="ECO:0000256" key="6">
    <source>
        <dbReference type="ARBA" id="ARBA00058775"/>
    </source>
</evidence>
<evidence type="ECO:0000256" key="3">
    <source>
        <dbReference type="ARBA" id="ARBA00023015"/>
    </source>
</evidence>
<dbReference type="Gene3D" id="1.10.20.10">
    <property type="entry name" value="Histone, subunit A"/>
    <property type="match status" value="1"/>
</dbReference>
<dbReference type="FunFam" id="1.10.20.10:FF:000015">
    <property type="entry name" value="Transcription initiation factor TFIID subunit 4B"/>
    <property type="match status" value="1"/>
</dbReference>
<evidence type="ECO:0000313" key="10">
    <source>
        <dbReference type="Proteomes" id="UP001558713"/>
    </source>
</evidence>
<feature type="region of interest" description="Disordered" evidence="7">
    <location>
        <begin position="733"/>
        <end position="786"/>
    </location>
</feature>
<keyword evidence="3" id="KW-0805">Transcription regulation</keyword>
<feature type="compositionally biased region" description="Basic and acidic residues" evidence="7">
    <location>
        <begin position="680"/>
        <end position="701"/>
    </location>
</feature>
<organism evidence="9 10">
    <name type="scientific">Cardamine amara subsp. amara</name>
    <dbReference type="NCBI Taxonomy" id="228776"/>
    <lineage>
        <taxon>Eukaryota</taxon>
        <taxon>Viridiplantae</taxon>
        <taxon>Streptophyta</taxon>
        <taxon>Embryophyta</taxon>
        <taxon>Tracheophyta</taxon>
        <taxon>Spermatophyta</taxon>
        <taxon>Magnoliopsida</taxon>
        <taxon>eudicotyledons</taxon>
        <taxon>Gunneridae</taxon>
        <taxon>Pentapetalae</taxon>
        <taxon>rosids</taxon>
        <taxon>malvids</taxon>
        <taxon>Brassicales</taxon>
        <taxon>Brassicaceae</taxon>
        <taxon>Cardamineae</taxon>
        <taxon>Cardamine</taxon>
    </lineage>
</organism>
<comment type="subcellular location">
    <subcellularLocation>
        <location evidence="1">Nucleus</location>
    </subcellularLocation>
</comment>
<dbReference type="AlphaFoldDB" id="A0ABD1AMR9"/>
<feature type="region of interest" description="Disordered" evidence="7">
    <location>
        <begin position="349"/>
        <end position="441"/>
    </location>
</feature>
<feature type="compositionally biased region" description="Basic and acidic residues" evidence="7">
    <location>
        <begin position="754"/>
        <end position="763"/>
    </location>
</feature>
<keyword evidence="4" id="KW-0804">Transcription</keyword>
<evidence type="ECO:0000256" key="4">
    <source>
        <dbReference type="ARBA" id="ARBA00023163"/>
    </source>
</evidence>
<feature type="compositionally biased region" description="Polar residues" evidence="7">
    <location>
        <begin position="278"/>
        <end position="291"/>
    </location>
</feature>
<feature type="compositionally biased region" description="Polar residues" evidence="7">
    <location>
        <begin position="152"/>
        <end position="180"/>
    </location>
</feature>
<feature type="compositionally biased region" description="Polar residues" evidence="7">
    <location>
        <begin position="121"/>
        <end position="142"/>
    </location>
</feature>
<dbReference type="EMBL" id="JBANAX010000464">
    <property type="protein sequence ID" value="KAL1207889.1"/>
    <property type="molecule type" value="Genomic_DNA"/>
</dbReference>
<feature type="compositionally biased region" description="Polar residues" evidence="7">
    <location>
        <begin position="77"/>
        <end position="91"/>
    </location>
</feature>
<feature type="region of interest" description="Disordered" evidence="7">
    <location>
        <begin position="474"/>
        <end position="520"/>
    </location>
</feature>
<feature type="region of interest" description="Disordered" evidence="7">
    <location>
        <begin position="77"/>
        <end position="180"/>
    </location>
</feature>
<reference evidence="9 10" key="1">
    <citation type="submission" date="2024-04" db="EMBL/GenBank/DDBJ databases">
        <title>Genome assembly C_amara_ONT_v2.</title>
        <authorList>
            <person name="Yant L."/>
            <person name="Moore C."/>
            <person name="Slenker M."/>
        </authorList>
    </citation>
    <scope>NUCLEOTIDE SEQUENCE [LARGE SCALE GENOMIC DNA]</scope>
    <source>
        <tissue evidence="9">Leaf</tissue>
    </source>
</reference>
<comment type="caution">
    <text evidence="9">The sequence shown here is derived from an EMBL/GenBank/DDBJ whole genome shotgun (WGS) entry which is preliminary data.</text>
</comment>
<keyword evidence="10" id="KW-1185">Reference proteome</keyword>
<feature type="compositionally biased region" description="Polar residues" evidence="7">
    <location>
        <begin position="308"/>
        <end position="331"/>
    </location>
</feature>
<feature type="compositionally biased region" description="Polar residues" evidence="7">
    <location>
        <begin position="252"/>
        <end position="269"/>
    </location>
</feature>
<feature type="compositionally biased region" description="Polar residues" evidence="7">
    <location>
        <begin position="377"/>
        <end position="393"/>
    </location>
</feature>
<feature type="compositionally biased region" description="Basic and acidic residues" evidence="7">
    <location>
        <begin position="733"/>
        <end position="744"/>
    </location>
</feature>
<proteinExistence type="inferred from homology"/>
<dbReference type="CDD" id="cd08045">
    <property type="entry name" value="HFD_TAF4"/>
    <property type="match status" value="1"/>
</dbReference>
<dbReference type="PROSITE" id="PS51879">
    <property type="entry name" value="RST"/>
    <property type="match status" value="1"/>
</dbReference>
<dbReference type="PANTHER" id="PTHR15138">
    <property type="entry name" value="TRANSCRIPTION INITIATION FACTOR TFIID SUBUNIT 4"/>
    <property type="match status" value="1"/>
</dbReference>
<dbReference type="InterPro" id="IPR045144">
    <property type="entry name" value="TAF4"/>
</dbReference>
<dbReference type="GO" id="GO:0005667">
    <property type="term" value="C:transcription regulator complex"/>
    <property type="evidence" value="ECO:0007669"/>
    <property type="project" value="UniProtKB-ARBA"/>
</dbReference>